<proteinExistence type="inferred from homology"/>
<dbReference type="GO" id="GO:0015297">
    <property type="term" value="F:antiporter activity"/>
    <property type="evidence" value="ECO:0007669"/>
    <property type="project" value="InterPro"/>
</dbReference>
<dbReference type="STRING" id="195883.A0A482WFA0"/>
<name>A0A482WFA0_LAOST</name>
<dbReference type="GO" id="GO:1902600">
    <property type="term" value="P:proton transmembrane transport"/>
    <property type="evidence" value="ECO:0007669"/>
    <property type="project" value="InterPro"/>
</dbReference>
<evidence type="ECO:0000256" key="3">
    <source>
        <dbReference type="ARBA" id="ARBA00022692"/>
    </source>
</evidence>
<accession>A0A482WFA0</accession>
<dbReference type="InterPro" id="IPR006153">
    <property type="entry name" value="Cation/H_exchanger_TM"/>
</dbReference>
<feature type="transmembrane region" description="Helical" evidence="7">
    <location>
        <begin position="269"/>
        <end position="292"/>
    </location>
</feature>
<feature type="transmembrane region" description="Helical" evidence="7">
    <location>
        <begin position="402"/>
        <end position="420"/>
    </location>
</feature>
<evidence type="ECO:0000256" key="5">
    <source>
        <dbReference type="ARBA" id="ARBA00023136"/>
    </source>
</evidence>
<evidence type="ECO:0000256" key="1">
    <source>
        <dbReference type="ARBA" id="ARBA00004141"/>
    </source>
</evidence>
<dbReference type="InterPro" id="IPR038770">
    <property type="entry name" value="Na+/solute_symporter_sf"/>
</dbReference>
<feature type="domain" description="Cation/H+ exchanger transmembrane" evidence="8">
    <location>
        <begin position="197"/>
        <end position="580"/>
    </location>
</feature>
<feature type="transmembrane region" description="Helical" evidence="7">
    <location>
        <begin position="523"/>
        <end position="542"/>
    </location>
</feature>
<keyword evidence="5 7" id="KW-0472">Membrane</keyword>
<feature type="transmembrane region" description="Helical" evidence="7">
    <location>
        <begin position="298"/>
        <end position="321"/>
    </location>
</feature>
<evidence type="ECO:0000256" key="7">
    <source>
        <dbReference type="SAM" id="Phobius"/>
    </source>
</evidence>
<feature type="transmembrane region" description="Helical" evidence="7">
    <location>
        <begin position="457"/>
        <end position="478"/>
    </location>
</feature>
<evidence type="ECO:0000259" key="8">
    <source>
        <dbReference type="Pfam" id="PF00999"/>
    </source>
</evidence>
<feature type="transmembrane region" description="Helical" evidence="7">
    <location>
        <begin position="333"/>
        <end position="360"/>
    </location>
</feature>
<dbReference type="AlphaFoldDB" id="A0A482WFA0"/>
<feature type="transmembrane region" description="Helical" evidence="7">
    <location>
        <begin position="372"/>
        <end position="390"/>
    </location>
</feature>
<evidence type="ECO:0000313" key="10">
    <source>
        <dbReference type="Proteomes" id="UP000291343"/>
    </source>
</evidence>
<dbReference type="FunCoup" id="A0A482WFA0">
    <property type="interactions" value="1"/>
</dbReference>
<dbReference type="PANTHER" id="PTHR31102">
    <property type="match status" value="1"/>
</dbReference>
<evidence type="ECO:0000313" key="9">
    <source>
        <dbReference type="EMBL" id="RZF32163.1"/>
    </source>
</evidence>
<dbReference type="Gene3D" id="1.20.1530.20">
    <property type="match status" value="1"/>
</dbReference>
<comment type="caution">
    <text evidence="9">The sequence shown here is derived from an EMBL/GenBank/DDBJ whole genome shotgun (WGS) entry which is preliminary data.</text>
</comment>
<dbReference type="PANTHER" id="PTHR31102:SF1">
    <property type="entry name" value="CATION_H+ EXCHANGER DOMAIN-CONTAINING PROTEIN"/>
    <property type="match status" value="1"/>
</dbReference>
<protein>
    <recommendedName>
        <fullName evidence="8">Cation/H+ exchanger transmembrane domain-containing protein</fullName>
    </recommendedName>
</protein>
<feature type="region of interest" description="Disordered" evidence="6">
    <location>
        <begin position="595"/>
        <end position="656"/>
    </location>
</feature>
<feature type="transmembrane region" description="Helical" evidence="7">
    <location>
        <begin position="426"/>
        <end position="445"/>
    </location>
</feature>
<feature type="region of interest" description="Disordered" evidence="6">
    <location>
        <begin position="1"/>
        <end position="51"/>
    </location>
</feature>
<gene>
    <name evidence="9" type="ORF">LSTR_LSTR004026</name>
</gene>
<evidence type="ECO:0000256" key="4">
    <source>
        <dbReference type="ARBA" id="ARBA00022989"/>
    </source>
</evidence>
<feature type="transmembrane region" description="Helical" evidence="7">
    <location>
        <begin position="158"/>
        <end position="179"/>
    </location>
</feature>
<feature type="region of interest" description="Disordered" evidence="6">
    <location>
        <begin position="91"/>
        <end position="111"/>
    </location>
</feature>
<keyword evidence="3 7" id="KW-0812">Transmembrane</keyword>
<reference evidence="9 10" key="1">
    <citation type="journal article" date="2017" name="Gigascience">
        <title>Genome sequence of the small brown planthopper, Laodelphax striatellus.</title>
        <authorList>
            <person name="Zhu J."/>
            <person name="Jiang F."/>
            <person name="Wang X."/>
            <person name="Yang P."/>
            <person name="Bao Y."/>
            <person name="Zhao W."/>
            <person name="Wang W."/>
            <person name="Lu H."/>
            <person name="Wang Q."/>
            <person name="Cui N."/>
            <person name="Li J."/>
            <person name="Chen X."/>
            <person name="Luo L."/>
            <person name="Yu J."/>
            <person name="Kang L."/>
            <person name="Cui F."/>
        </authorList>
    </citation>
    <scope>NUCLEOTIDE SEQUENCE [LARGE SCALE GENOMIC DNA]</scope>
    <source>
        <strain evidence="9">Lst14</strain>
    </source>
</reference>
<feature type="compositionally biased region" description="Basic and acidic residues" evidence="6">
    <location>
        <begin position="94"/>
        <end position="103"/>
    </location>
</feature>
<feature type="compositionally biased region" description="Pro residues" evidence="6">
    <location>
        <begin position="20"/>
        <end position="29"/>
    </location>
</feature>
<feature type="compositionally biased region" description="Acidic residues" evidence="6">
    <location>
        <begin position="618"/>
        <end position="627"/>
    </location>
</feature>
<evidence type="ECO:0000256" key="6">
    <source>
        <dbReference type="SAM" id="MobiDB-lite"/>
    </source>
</evidence>
<sequence>MEQGEAEKKEPEVSSTTTVPTPPPPPPHPLTTGGEVNMAFQPEPEHHRHVSISSEAVHTDLEHQRKVSVTSAQHDAASRLRLASRLRAANADGLQHHGADNGRKYSNVTMEDDEPDAENSWWYLLCTKCRQKESGRGWEPSYWQSVCPYPFCPTYRHVARIVSLFATGLLTWGVIYSIIGSDAAPGGQLFDIAAVSILAHFGGVLFRMLNLPALVGMLLVGIIYQNLGLIHVQGHYAELVGICRKVALVMILIRAGLDLEPKAMKTLCFTVLRMGLIPWAVEFVMLAVLSNYILHLPWLWAVLLSSIVSAVAPAVVVPCLLRLRNKGYGVTKGIPTLVIAISGIDDAASVTAYGIIYGIIFSANSLAHDIVNGPLSIAVGLGFGITWGFFSKYFPEKEDPFVVPIRILTLLGGCLIAVFGSEVIGMEGAGPLAVIAAAFLSIYFWSKQGWKIESNPVANAFEIFWMLCEPVLFALTGIQVKFDEIDTNIIGVGSGILIACIIVRIVVTVLVGVKSSLNTREKFFVALSLMAKATVQAALGPVAVSTLMDERGSEEYRHAEVVMMICILSILLTAPLGAILISLLGKRILTKTTGNISPPEGWRRTHRPSIRDITINEHEEEEDENDNDIEKKKENSNNLSTNWQQQPPPFIISAQP</sequence>
<dbReference type="OrthoDB" id="423807at2759"/>
<dbReference type="GO" id="GO:0016020">
    <property type="term" value="C:membrane"/>
    <property type="evidence" value="ECO:0007669"/>
    <property type="project" value="UniProtKB-SubCell"/>
</dbReference>
<comment type="similarity">
    <text evidence="2">Belongs to the monovalent cation:proton antiporter 1 (CPA1) transporter (TC 2.A.36) family.</text>
</comment>
<keyword evidence="4 7" id="KW-1133">Transmembrane helix</keyword>
<organism evidence="9 10">
    <name type="scientific">Laodelphax striatellus</name>
    <name type="common">Small brown planthopper</name>
    <name type="synonym">Delphax striatella</name>
    <dbReference type="NCBI Taxonomy" id="195883"/>
    <lineage>
        <taxon>Eukaryota</taxon>
        <taxon>Metazoa</taxon>
        <taxon>Ecdysozoa</taxon>
        <taxon>Arthropoda</taxon>
        <taxon>Hexapoda</taxon>
        <taxon>Insecta</taxon>
        <taxon>Pterygota</taxon>
        <taxon>Neoptera</taxon>
        <taxon>Paraneoptera</taxon>
        <taxon>Hemiptera</taxon>
        <taxon>Auchenorrhyncha</taxon>
        <taxon>Fulgoroidea</taxon>
        <taxon>Delphacidae</taxon>
        <taxon>Criomorphinae</taxon>
        <taxon>Laodelphax</taxon>
    </lineage>
</organism>
<keyword evidence="10" id="KW-1185">Reference proteome</keyword>
<feature type="transmembrane region" description="Helical" evidence="7">
    <location>
        <begin position="213"/>
        <end position="233"/>
    </location>
</feature>
<dbReference type="InterPro" id="IPR051843">
    <property type="entry name" value="CPA1_transporter"/>
</dbReference>
<dbReference type="EMBL" id="QKKF02037473">
    <property type="protein sequence ID" value="RZF32163.1"/>
    <property type="molecule type" value="Genomic_DNA"/>
</dbReference>
<dbReference type="InParanoid" id="A0A482WFA0"/>
<feature type="transmembrane region" description="Helical" evidence="7">
    <location>
        <begin position="562"/>
        <end position="584"/>
    </location>
</feature>
<feature type="transmembrane region" description="Helical" evidence="7">
    <location>
        <begin position="490"/>
        <end position="511"/>
    </location>
</feature>
<dbReference type="Proteomes" id="UP000291343">
    <property type="component" value="Unassembled WGS sequence"/>
</dbReference>
<feature type="compositionally biased region" description="Basic and acidic residues" evidence="6">
    <location>
        <begin position="1"/>
        <end position="12"/>
    </location>
</feature>
<evidence type="ECO:0000256" key="2">
    <source>
        <dbReference type="ARBA" id="ARBA00007367"/>
    </source>
</evidence>
<dbReference type="Pfam" id="PF00999">
    <property type="entry name" value="Na_H_Exchanger"/>
    <property type="match status" value="1"/>
</dbReference>
<dbReference type="SMR" id="A0A482WFA0"/>
<comment type="subcellular location">
    <subcellularLocation>
        <location evidence="1">Membrane</location>
        <topology evidence="1">Multi-pass membrane protein</topology>
    </subcellularLocation>
</comment>